<organism evidence="1">
    <name type="scientific">viral metagenome</name>
    <dbReference type="NCBI Taxonomy" id="1070528"/>
    <lineage>
        <taxon>unclassified sequences</taxon>
        <taxon>metagenomes</taxon>
        <taxon>organismal metagenomes</taxon>
    </lineage>
</organism>
<name>A0A6C0JN84_9ZZZZ</name>
<evidence type="ECO:0000313" key="1">
    <source>
        <dbReference type="EMBL" id="QHU05917.1"/>
    </source>
</evidence>
<dbReference type="EMBL" id="MN740426">
    <property type="protein sequence ID" value="QHU05917.1"/>
    <property type="molecule type" value="Genomic_DNA"/>
</dbReference>
<reference evidence="1" key="1">
    <citation type="journal article" date="2020" name="Nature">
        <title>Giant virus diversity and host interactions through global metagenomics.</title>
        <authorList>
            <person name="Schulz F."/>
            <person name="Roux S."/>
            <person name="Paez-Espino D."/>
            <person name="Jungbluth S."/>
            <person name="Walsh D.A."/>
            <person name="Denef V.J."/>
            <person name="McMahon K.D."/>
            <person name="Konstantinidis K.T."/>
            <person name="Eloe-Fadrosh E.A."/>
            <person name="Kyrpides N.C."/>
            <person name="Woyke T."/>
        </authorList>
    </citation>
    <scope>NUCLEOTIDE SEQUENCE</scope>
    <source>
        <strain evidence="1">GVMAG-M-3300027736-24</strain>
    </source>
</reference>
<sequence length="200" mass="22873">MVAKTLFTTNVPKVNVKNVYLAPTVTDVTTVPIVVNEDIYQTLSEFSITIQDLLYNFSLGNFAYVTSVLTNRYYRTLSIKISRIIYLDYPIYEQLRLSIKQSLQGLYKAIIQYSVLNETKIKLEAATEQVSILNDPERLKEYINGLRGSSYLLPDLIIKAPLAIIKQEYVEYIKAYGYPAGGIFDMDRLAEILIRLSYLS</sequence>
<accession>A0A6C0JN84</accession>
<proteinExistence type="predicted"/>
<protein>
    <submittedName>
        <fullName evidence="1">Uncharacterized protein</fullName>
    </submittedName>
</protein>
<dbReference type="AlphaFoldDB" id="A0A6C0JN84"/>